<protein>
    <submittedName>
        <fullName evidence="1">Uncharacterized protein</fullName>
    </submittedName>
</protein>
<keyword evidence="2" id="KW-1185">Reference proteome</keyword>
<name>A0A1Q8CPF8_9PSEU</name>
<evidence type="ECO:0000313" key="1">
    <source>
        <dbReference type="EMBL" id="OLF16226.1"/>
    </source>
</evidence>
<sequence>MCLSSIASWKRWRKPSSIAFLPSSGSLFRWLRSTSASTFRLSLSGVIVRASSRYWLTYPGGSASFIRWLSASTCSWLSSGGVSGLTGTRCGGAGGRNDSASLRCLSSSACSSFCIFSVNSRRDSTWLARSWLCSTWSTCRCVRGSSGPGAGRCGGIGWLRLYDGSLRLPSPGGLARGAF</sequence>
<organism evidence="1 2">
    <name type="scientific">Actinophytocola xanthii</name>
    <dbReference type="NCBI Taxonomy" id="1912961"/>
    <lineage>
        <taxon>Bacteria</taxon>
        <taxon>Bacillati</taxon>
        <taxon>Actinomycetota</taxon>
        <taxon>Actinomycetes</taxon>
        <taxon>Pseudonocardiales</taxon>
        <taxon>Pseudonocardiaceae</taxon>
    </lineage>
</organism>
<accession>A0A1Q8CPF8</accession>
<comment type="caution">
    <text evidence="1">The sequence shown here is derived from an EMBL/GenBank/DDBJ whole genome shotgun (WGS) entry which is preliminary data.</text>
</comment>
<evidence type="ECO:0000313" key="2">
    <source>
        <dbReference type="Proteomes" id="UP000185596"/>
    </source>
</evidence>
<dbReference type="AlphaFoldDB" id="A0A1Q8CPF8"/>
<proteinExistence type="predicted"/>
<dbReference type="Proteomes" id="UP000185596">
    <property type="component" value="Unassembled WGS sequence"/>
</dbReference>
<reference evidence="1 2" key="1">
    <citation type="submission" date="2016-12" db="EMBL/GenBank/DDBJ databases">
        <title>The draft genome sequence of Actinophytocola sp. 11-183.</title>
        <authorList>
            <person name="Wang W."/>
            <person name="Yuan L."/>
        </authorList>
    </citation>
    <scope>NUCLEOTIDE SEQUENCE [LARGE SCALE GENOMIC DNA]</scope>
    <source>
        <strain evidence="1 2">11-183</strain>
    </source>
</reference>
<dbReference type="EMBL" id="MSIE01000031">
    <property type="protein sequence ID" value="OLF16226.1"/>
    <property type="molecule type" value="Genomic_DNA"/>
</dbReference>
<gene>
    <name evidence="1" type="ORF">BU204_17810</name>
</gene>